<sequence length="123" mass="13353">MFCSVSDGAAIPADLNQFRHLVPGMSMADHLTGAAIFLPVMVLALITTGRKQWLAMALGIVWIGGVLFHLGLQIPAACPPAAEGTSQEPLLFYIWPALLLAMVVSRLNSTDEIRRKRARTARQ</sequence>
<keyword evidence="1" id="KW-1133">Transmembrane helix</keyword>
<evidence type="ECO:0008006" key="4">
    <source>
        <dbReference type="Google" id="ProtNLM"/>
    </source>
</evidence>
<evidence type="ECO:0000256" key="1">
    <source>
        <dbReference type="SAM" id="Phobius"/>
    </source>
</evidence>
<accession>A0ABT8DE34</accession>
<keyword evidence="3" id="KW-1185">Reference proteome</keyword>
<comment type="caution">
    <text evidence="2">The sequence shown here is derived from an EMBL/GenBank/DDBJ whole genome shotgun (WGS) entry which is preliminary data.</text>
</comment>
<organism evidence="2 3">
    <name type="scientific">Paracoccus cavernae</name>
    <dbReference type="NCBI Taxonomy" id="1571207"/>
    <lineage>
        <taxon>Bacteria</taxon>
        <taxon>Pseudomonadati</taxon>
        <taxon>Pseudomonadota</taxon>
        <taxon>Alphaproteobacteria</taxon>
        <taxon>Rhodobacterales</taxon>
        <taxon>Paracoccaceae</taxon>
        <taxon>Paracoccus</taxon>
    </lineage>
</organism>
<gene>
    <name evidence="2" type="ORF">QWZ10_20275</name>
</gene>
<evidence type="ECO:0000313" key="2">
    <source>
        <dbReference type="EMBL" id="MDN3713499.1"/>
    </source>
</evidence>
<proteinExistence type="predicted"/>
<feature type="transmembrane region" description="Helical" evidence="1">
    <location>
        <begin position="53"/>
        <end position="72"/>
    </location>
</feature>
<reference evidence="3" key="1">
    <citation type="journal article" date="2019" name="Int. J. Syst. Evol. Microbiol.">
        <title>The Global Catalogue of Microorganisms (GCM) 10K type strain sequencing project: providing services to taxonomists for standard genome sequencing and annotation.</title>
        <authorList>
            <consortium name="The Broad Institute Genomics Platform"/>
            <consortium name="The Broad Institute Genome Sequencing Center for Infectious Disease"/>
            <person name="Wu L."/>
            <person name="Ma J."/>
        </authorList>
    </citation>
    <scope>NUCLEOTIDE SEQUENCE [LARGE SCALE GENOMIC DNA]</scope>
    <source>
        <strain evidence="3">CECT 8482</strain>
    </source>
</reference>
<name>A0ABT8DE34_9RHOB</name>
<evidence type="ECO:0000313" key="3">
    <source>
        <dbReference type="Proteomes" id="UP001243846"/>
    </source>
</evidence>
<protein>
    <recommendedName>
        <fullName evidence="4">DUF962 domain-containing protein</fullName>
    </recommendedName>
</protein>
<feature type="transmembrane region" description="Helical" evidence="1">
    <location>
        <begin position="92"/>
        <end position="109"/>
    </location>
</feature>
<dbReference type="Proteomes" id="UP001243846">
    <property type="component" value="Unassembled WGS sequence"/>
</dbReference>
<keyword evidence="1" id="KW-0472">Membrane</keyword>
<feature type="transmembrane region" description="Helical" evidence="1">
    <location>
        <begin position="27"/>
        <end position="46"/>
    </location>
</feature>
<keyword evidence="1" id="KW-0812">Transmembrane</keyword>
<dbReference type="EMBL" id="JAUFRC010000001">
    <property type="protein sequence ID" value="MDN3713499.1"/>
    <property type="molecule type" value="Genomic_DNA"/>
</dbReference>